<keyword evidence="3" id="KW-1185">Reference proteome</keyword>
<protein>
    <submittedName>
        <fullName evidence="2">GNAT family acetyltransferase</fullName>
    </submittedName>
</protein>
<dbReference type="Gene3D" id="3.40.630.30">
    <property type="match status" value="1"/>
</dbReference>
<dbReference type="Proteomes" id="UP000635726">
    <property type="component" value="Unassembled WGS sequence"/>
</dbReference>
<comment type="caution">
    <text evidence="2">The sequence shown here is derived from an EMBL/GenBank/DDBJ whole genome shotgun (WGS) entry which is preliminary data.</text>
</comment>
<feature type="domain" description="N-acetyltransferase" evidence="1">
    <location>
        <begin position="24"/>
        <end position="204"/>
    </location>
</feature>
<dbReference type="InterPro" id="IPR016181">
    <property type="entry name" value="Acyl_CoA_acyltransferase"/>
</dbReference>
<dbReference type="RefSeq" id="WP_229671073.1">
    <property type="nucleotide sequence ID" value="NZ_BMOE01000013.1"/>
</dbReference>
<dbReference type="PROSITE" id="PS51186">
    <property type="entry name" value="GNAT"/>
    <property type="match status" value="1"/>
</dbReference>
<dbReference type="InterPro" id="IPR000182">
    <property type="entry name" value="GNAT_dom"/>
</dbReference>
<evidence type="ECO:0000313" key="3">
    <source>
        <dbReference type="Proteomes" id="UP000635726"/>
    </source>
</evidence>
<evidence type="ECO:0000259" key="1">
    <source>
        <dbReference type="PROSITE" id="PS51186"/>
    </source>
</evidence>
<reference evidence="2" key="1">
    <citation type="journal article" date="2014" name="Int. J. Syst. Evol. Microbiol.">
        <title>Complete genome sequence of Corynebacterium casei LMG S-19264T (=DSM 44701T), isolated from a smear-ripened cheese.</title>
        <authorList>
            <consortium name="US DOE Joint Genome Institute (JGI-PGF)"/>
            <person name="Walter F."/>
            <person name="Albersmeier A."/>
            <person name="Kalinowski J."/>
            <person name="Ruckert C."/>
        </authorList>
    </citation>
    <scope>NUCLEOTIDE SEQUENCE</scope>
    <source>
        <strain evidence="2">JCM 14371</strain>
    </source>
</reference>
<dbReference type="GO" id="GO:0016747">
    <property type="term" value="F:acyltransferase activity, transferring groups other than amino-acyl groups"/>
    <property type="evidence" value="ECO:0007669"/>
    <property type="project" value="InterPro"/>
</dbReference>
<evidence type="ECO:0000313" key="2">
    <source>
        <dbReference type="EMBL" id="GGJ85145.1"/>
    </source>
</evidence>
<reference evidence="2" key="2">
    <citation type="submission" date="2020-09" db="EMBL/GenBank/DDBJ databases">
        <authorList>
            <person name="Sun Q."/>
            <person name="Ohkuma M."/>
        </authorList>
    </citation>
    <scope>NUCLEOTIDE SEQUENCE</scope>
    <source>
        <strain evidence="2">JCM 14371</strain>
    </source>
</reference>
<organism evidence="2 3">
    <name type="scientific">Deinococcus aquiradiocola</name>
    <dbReference type="NCBI Taxonomy" id="393059"/>
    <lineage>
        <taxon>Bacteria</taxon>
        <taxon>Thermotogati</taxon>
        <taxon>Deinococcota</taxon>
        <taxon>Deinococci</taxon>
        <taxon>Deinococcales</taxon>
        <taxon>Deinococcaceae</taxon>
        <taxon>Deinococcus</taxon>
    </lineage>
</organism>
<dbReference type="EMBL" id="BMOE01000013">
    <property type="protein sequence ID" value="GGJ85145.1"/>
    <property type="molecule type" value="Genomic_DNA"/>
</dbReference>
<name>A0A917UU24_9DEIO</name>
<dbReference type="SUPFAM" id="SSF55729">
    <property type="entry name" value="Acyl-CoA N-acyltransferases (Nat)"/>
    <property type="match status" value="1"/>
</dbReference>
<dbReference type="AlphaFoldDB" id="A0A917UU24"/>
<accession>A0A917UU24</accession>
<dbReference type="CDD" id="cd04301">
    <property type="entry name" value="NAT_SF"/>
    <property type="match status" value="1"/>
</dbReference>
<sequence>MTRPLPAHLSVDVLSGAALADAIPELSRLRVEVFRAFPYLYEGDPAYETRYLRGYLETPQSAVVLVRDLSRPPGQQVVGASSALPLAAELPELRAPWEAAGLDVGRVWYLAESVLRPEYRGQGIGVQFFRERERVGRELGFTLAAFCAVDRPDTHPRRPADFVPLDAFWTHRGYTRRPDLRALLSWQDLDETQESPKPMTFWLRELP</sequence>
<gene>
    <name evidence="2" type="ORF">GCM10008939_31350</name>
</gene>
<dbReference type="Pfam" id="PF00583">
    <property type="entry name" value="Acetyltransf_1"/>
    <property type="match status" value="1"/>
</dbReference>
<proteinExistence type="predicted"/>